<organism evidence="1 2">
    <name type="scientific">Dactylosporangium siamense</name>
    <dbReference type="NCBI Taxonomy" id="685454"/>
    <lineage>
        <taxon>Bacteria</taxon>
        <taxon>Bacillati</taxon>
        <taxon>Actinomycetota</taxon>
        <taxon>Actinomycetes</taxon>
        <taxon>Micromonosporales</taxon>
        <taxon>Micromonosporaceae</taxon>
        <taxon>Dactylosporangium</taxon>
    </lineage>
</organism>
<name>A0A919PYI7_9ACTN</name>
<dbReference type="AlphaFoldDB" id="A0A919PYI7"/>
<dbReference type="Proteomes" id="UP000660611">
    <property type="component" value="Unassembled WGS sequence"/>
</dbReference>
<protein>
    <submittedName>
        <fullName evidence="1">Uncharacterized protein</fullName>
    </submittedName>
</protein>
<evidence type="ECO:0000313" key="1">
    <source>
        <dbReference type="EMBL" id="GIG51992.1"/>
    </source>
</evidence>
<dbReference type="EMBL" id="BONQ01000167">
    <property type="protein sequence ID" value="GIG51992.1"/>
    <property type="molecule type" value="Genomic_DNA"/>
</dbReference>
<keyword evidence="2" id="KW-1185">Reference proteome</keyword>
<sequence length="83" mass="8349">MTVALRDTMRELGERLSPGGNLVAQSMLTGGPATAGAGSPPADGRTAVISGRPEHNAAEATRMTQSLYWATGGFGAGPGSHLV</sequence>
<comment type="caution">
    <text evidence="1">The sequence shown here is derived from an EMBL/GenBank/DDBJ whole genome shotgun (WGS) entry which is preliminary data.</text>
</comment>
<proteinExistence type="predicted"/>
<reference evidence="1" key="1">
    <citation type="submission" date="2021-01" db="EMBL/GenBank/DDBJ databases">
        <title>Whole genome shotgun sequence of Dactylosporangium siamense NBRC 106093.</title>
        <authorList>
            <person name="Komaki H."/>
            <person name="Tamura T."/>
        </authorList>
    </citation>
    <scope>NUCLEOTIDE SEQUENCE</scope>
    <source>
        <strain evidence="1">NBRC 106093</strain>
    </source>
</reference>
<dbReference type="RefSeq" id="WP_203853597.1">
    <property type="nucleotide sequence ID" value="NZ_BAAAVW010000026.1"/>
</dbReference>
<evidence type="ECO:0000313" key="2">
    <source>
        <dbReference type="Proteomes" id="UP000660611"/>
    </source>
</evidence>
<accession>A0A919PYI7</accession>
<gene>
    <name evidence="1" type="ORF">Dsi01nite_100330</name>
</gene>